<dbReference type="InterPro" id="IPR036720">
    <property type="entry name" value="RanGAP1_C_sf"/>
</dbReference>
<dbReference type="InterPro" id="IPR032675">
    <property type="entry name" value="LRR_dom_sf"/>
</dbReference>
<dbReference type="SUPFAM" id="SSF52047">
    <property type="entry name" value="RNI-like"/>
    <property type="match status" value="1"/>
</dbReference>
<dbReference type="AlphaFoldDB" id="A0A9Q0RRM0"/>
<reference evidence="4" key="1">
    <citation type="submission" date="2022-12" db="EMBL/GenBank/DDBJ databases">
        <title>Genome assemblies of Blomia tropicalis.</title>
        <authorList>
            <person name="Cui Y."/>
        </authorList>
    </citation>
    <scope>NUCLEOTIDE SEQUENCE</scope>
    <source>
        <tissue evidence="4">Adult mites</tissue>
    </source>
</reference>
<dbReference type="GO" id="GO:0006913">
    <property type="term" value="P:nucleocytoplasmic transport"/>
    <property type="evidence" value="ECO:0007669"/>
    <property type="project" value="TreeGrafter"/>
</dbReference>
<accession>A0A9Q0RRM0</accession>
<evidence type="ECO:0008006" key="6">
    <source>
        <dbReference type="Google" id="ProtNLM"/>
    </source>
</evidence>
<evidence type="ECO:0000313" key="4">
    <source>
        <dbReference type="EMBL" id="KAJ6225698.1"/>
    </source>
</evidence>
<dbReference type="OrthoDB" id="184583at2759"/>
<evidence type="ECO:0000256" key="1">
    <source>
        <dbReference type="ARBA" id="ARBA00022468"/>
    </source>
</evidence>
<dbReference type="SMART" id="SM00368">
    <property type="entry name" value="LRR_RI"/>
    <property type="match status" value="8"/>
</dbReference>
<keyword evidence="3" id="KW-0677">Repeat</keyword>
<dbReference type="EMBL" id="JAPWDV010000001">
    <property type="protein sequence ID" value="KAJ6225698.1"/>
    <property type="molecule type" value="Genomic_DNA"/>
</dbReference>
<name>A0A9Q0RRM0_BLOTA</name>
<dbReference type="PANTHER" id="PTHR24113:SF12">
    <property type="entry name" value="RAN GTPASE-ACTIVATING PROTEIN 1"/>
    <property type="match status" value="1"/>
</dbReference>
<dbReference type="GO" id="GO:0007165">
    <property type="term" value="P:signal transduction"/>
    <property type="evidence" value="ECO:0007669"/>
    <property type="project" value="InterPro"/>
</dbReference>
<dbReference type="SUPFAM" id="SSF69099">
    <property type="entry name" value="Ran-GTPase activating protein 1 (RanGAP1), C-terminal domain"/>
    <property type="match status" value="1"/>
</dbReference>
<dbReference type="Gene3D" id="1.25.40.200">
    <property type="entry name" value="Ran-GTPase activating protein 1, C-terminal domain"/>
    <property type="match status" value="1"/>
</dbReference>
<protein>
    <recommendedName>
        <fullName evidence="6">Ran GTPase-activating protein 1</fullName>
    </recommendedName>
</protein>
<keyword evidence="2" id="KW-0433">Leucine-rich repeat</keyword>
<keyword evidence="1" id="KW-0343">GTPase activation</keyword>
<dbReference type="InterPro" id="IPR027038">
    <property type="entry name" value="RanGap"/>
</dbReference>
<dbReference type="GO" id="GO:0048471">
    <property type="term" value="C:perinuclear region of cytoplasm"/>
    <property type="evidence" value="ECO:0007669"/>
    <property type="project" value="TreeGrafter"/>
</dbReference>
<keyword evidence="5" id="KW-1185">Reference proteome</keyword>
<dbReference type="GO" id="GO:0005096">
    <property type="term" value="F:GTPase activator activity"/>
    <property type="evidence" value="ECO:0007669"/>
    <property type="project" value="UniProtKB-KW"/>
</dbReference>
<dbReference type="Proteomes" id="UP001142055">
    <property type="component" value="Chromosome 1"/>
</dbReference>
<dbReference type="OMA" id="NGSMEAW"/>
<dbReference type="GO" id="GO:0005634">
    <property type="term" value="C:nucleus"/>
    <property type="evidence" value="ECO:0007669"/>
    <property type="project" value="TreeGrafter"/>
</dbReference>
<evidence type="ECO:0000313" key="5">
    <source>
        <dbReference type="Proteomes" id="UP001142055"/>
    </source>
</evidence>
<dbReference type="GO" id="GO:0031267">
    <property type="term" value="F:small GTPase binding"/>
    <property type="evidence" value="ECO:0007669"/>
    <property type="project" value="TreeGrafter"/>
</dbReference>
<dbReference type="PANTHER" id="PTHR24113">
    <property type="entry name" value="RAN GTPASE-ACTIVATING PROTEIN 1"/>
    <property type="match status" value="1"/>
</dbReference>
<comment type="caution">
    <text evidence="4">The sequence shown here is derived from an EMBL/GenBank/DDBJ whole genome shotgun (WGS) entry which is preliminary data.</text>
</comment>
<evidence type="ECO:0000256" key="3">
    <source>
        <dbReference type="ARBA" id="ARBA00022737"/>
    </source>
</evidence>
<proteinExistence type="predicted"/>
<gene>
    <name evidence="4" type="ORF">RDWZM_004243</name>
</gene>
<organism evidence="4 5">
    <name type="scientific">Blomia tropicalis</name>
    <name type="common">Mite</name>
    <dbReference type="NCBI Taxonomy" id="40697"/>
    <lineage>
        <taxon>Eukaryota</taxon>
        <taxon>Metazoa</taxon>
        <taxon>Ecdysozoa</taxon>
        <taxon>Arthropoda</taxon>
        <taxon>Chelicerata</taxon>
        <taxon>Arachnida</taxon>
        <taxon>Acari</taxon>
        <taxon>Acariformes</taxon>
        <taxon>Sarcoptiformes</taxon>
        <taxon>Astigmata</taxon>
        <taxon>Glycyphagoidea</taxon>
        <taxon>Echimyopodidae</taxon>
        <taxon>Blomia</taxon>
    </lineage>
</organism>
<sequence length="513" mass="57148">MANEVRTTKVSQKFNTVDDVADLIDEIKQKEDSLETLVLEGNSYGIEPLKAIGEALTMCHQVKHLMLNDMFISRLKTEIPEALRLLFGGIMSSEAKIITLNLNDNAIGPVTMPQLLPFLESKSCESLRILRLNNCGLGIRGGQMLSNVLSRLENLQELIIGRNRLEIDGVRDICQSLSNLSHLEILELPQNGTKGDGIVGLTQALASNKNLKVLNLNDNVLKGMDKLLADTVQGLKYLEVLNFGDCLLKTSGCISLMSAIQRVCTTNGVCYLREIILNGNEIGKNAVPSIKATIEQILKSRAHDEIELKIDLSCNNLGEDLVEDLRAQFADSINLIVEDDEGSADEQDDDEPIDLAGDENVNLNQSNNGDVLDVEQLIIQYDSNFQNLKKLAEDFFLVSSKGFRNDLNNISDRSKIEVEAIIKVGLKYQLKNHGFDFINELLIVCGLLKSEDKKSKTYSSNDLRGPVLALAFSLKFLNDINQKKCIRVFLKKVMDDEKYDTVRSNLLSFVYSF</sequence>
<dbReference type="GO" id="GO:0005829">
    <property type="term" value="C:cytosol"/>
    <property type="evidence" value="ECO:0007669"/>
    <property type="project" value="TreeGrafter"/>
</dbReference>
<dbReference type="Gene3D" id="3.80.10.10">
    <property type="entry name" value="Ribonuclease Inhibitor"/>
    <property type="match status" value="1"/>
</dbReference>
<evidence type="ECO:0000256" key="2">
    <source>
        <dbReference type="ARBA" id="ARBA00022614"/>
    </source>
</evidence>